<dbReference type="Gene3D" id="2.40.30.10">
    <property type="entry name" value="Translation factors"/>
    <property type="match status" value="1"/>
</dbReference>
<dbReference type="InterPro" id="IPR039261">
    <property type="entry name" value="FNR_nucleotide-bd"/>
</dbReference>
<evidence type="ECO:0000313" key="2">
    <source>
        <dbReference type="Proteomes" id="UP000070383"/>
    </source>
</evidence>
<organism evidence="1 2">
    <name type="scientific">Anaerococcus tetradius</name>
    <dbReference type="NCBI Taxonomy" id="33036"/>
    <lineage>
        <taxon>Bacteria</taxon>
        <taxon>Bacillati</taxon>
        <taxon>Bacillota</taxon>
        <taxon>Tissierellia</taxon>
        <taxon>Tissierellales</taxon>
        <taxon>Peptoniphilaceae</taxon>
        <taxon>Anaerococcus</taxon>
    </lineage>
</organism>
<dbReference type="Proteomes" id="UP000070383">
    <property type="component" value="Unassembled WGS sequence"/>
</dbReference>
<name>A0A133KG05_9FIRM</name>
<dbReference type="InterPro" id="IPR017938">
    <property type="entry name" value="Riboflavin_synthase-like_b-brl"/>
</dbReference>
<proteinExistence type="predicted"/>
<sequence>MENTDYKIYKVKILDIKDEFKNVKTYTLEKPEGLTWQEGSSFHLAIPGFNDKGELNKKLIHHLSINTLSDEDTVNFTTKFSIRKSDFKKALLAKKVGDYLEFFKIKCHMKLRRENKKIVLLSMGIGLSTMRPLINKFKKDPSGIAELVSINVARKDNHLFESEISTVDDKIFRQIWVNSRANFFEILRKMDVKDSIFYVVGSNEFLLDNIVILRELGVSDKDIMIDLNDKKRASMFMAASKHVFL</sequence>
<reference evidence="2" key="1">
    <citation type="submission" date="2016-01" db="EMBL/GenBank/DDBJ databases">
        <authorList>
            <person name="Mitreva M."/>
            <person name="Pepin K.H."/>
            <person name="Mihindukulasuriya K.A."/>
            <person name="Fulton R."/>
            <person name="Fronick C."/>
            <person name="O'Laughlin M."/>
            <person name="Miner T."/>
            <person name="Herter B."/>
            <person name="Rosa B.A."/>
            <person name="Cordes M."/>
            <person name="Tomlinson C."/>
            <person name="Wollam A."/>
            <person name="Palsikar V.B."/>
            <person name="Mardis E.R."/>
            <person name="Wilson R.K."/>
        </authorList>
    </citation>
    <scope>NUCLEOTIDE SEQUENCE [LARGE SCALE GENOMIC DNA]</scope>
    <source>
        <strain evidence="2">MJR8151</strain>
    </source>
</reference>
<dbReference type="SUPFAM" id="SSF52343">
    <property type="entry name" value="Ferredoxin reductase-like, C-terminal NADP-linked domain"/>
    <property type="match status" value="1"/>
</dbReference>
<gene>
    <name evidence="1" type="ORF">HMPREF3200_00696</name>
</gene>
<keyword evidence="2" id="KW-1185">Reference proteome</keyword>
<dbReference type="STRING" id="33036.HMPREF3200_00696"/>
<comment type="caution">
    <text evidence="1">The sequence shown here is derived from an EMBL/GenBank/DDBJ whole genome shotgun (WGS) entry which is preliminary data.</text>
</comment>
<dbReference type="Gene3D" id="3.40.50.80">
    <property type="entry name" value="Nucleotide-binding domain of ferredoxin-NADP reductase (FNR) module"/>
    <property type="match status" value="1"/>
</dbReference>
<dbReference type="SUPFAM" id="SSF63380">
    <property type="entry name" value="Riboflavin synthase domain-like"/>
    <property type="match status" value="1"/>
</dbReference>
<evidence type="ECO:0008006" key="3">
    <source>
        <dbReference type="Google" id="ProtNLM"/>
    </source>
</evidence>
<accession>A0A133KG05</accession>
<dbReference type="EMBL" id="LRPM01000024">
    <property type="protein sequence ID" value="KWZ78493.1"/>
    <property type="molecule type" value="Genomic_DNA"/>
</dbReference>
<protein>
    <recommendedName>
        <fullName evidence="3">Oxidoreductase NAD-binding domain protein</fullName>
    </recommendedName>
</protein>
<dbReference type="PATRIC" id="fig|33036.3.peg.692"/>
<dbReference type="OrthoDB" id="9796486at2"/>
<evidence type="ECO:0000313" key="1">
    <source>
        <dbReference type="EMBL" id="KWZ78493.1"/>
    </source>
</evidence>
<dbReference type="RefSeq" id="WP_060929205.1">
    <property type="nucleotide sequence ID" value="NZ_KQ955267.1"/>
</dbReference>
<dbReference type="AlphaFoldDB" id="A0A133KG05"/>